<protein>
    <submittedName>
        <fullName evidence="6">Ribonuclease H-like domain-containing protein</fullName>
    </submittedName>
</protein>
<organism evidence="6 7">
    <name type="scientific">Diplogelasinospora grovesii</name>
    <dbReference type="NCBI Taxonomy" id="303347"/>
    <lineage>
        <taxon>Eukaryota</taxon>
        <taxon>Fungi</taxon>
        <taxon>Dikarya</taxon>
        <taxon>Ascomycota</taxon>
        <taxon>Pezizomycotina</taxon>
        <taxon>Sordariomycetes</taxon>
        <taxon>Sordariomycetidae</taxon>
        <taxon>Sordariales</taxon>
        <taxon>Diplogelasinosporaceae</taxon>
        <taxon>Diplogelasinospora</taxon>
    </lineage>
</organism>
<dbReference type="InterPro" id="IPR012337">
    <property type="entry name" value="RNaseH-like_sf"/>
</dbReference>
<reference evidence="7" key="1">
    <citation type="journal article" date="2023" name="Mol. Phylogenet. Evol.">
        <title>Genome-scale phylogeny and comparative genomics of the fungal order Sordariales.</title>
        <authorList>
            <person name="Hensen N."/>
            <person name="Bonometti L."/>
            <person name="Westerberg I."/>
            <person name="Brannstrom I.O."/>
            <person name="Guillou S."/>
            <person name="Cros-Aarteil S."/>
            <person name="Calhoun S."/>
            <person name="Haridas S."/>
            <person name="Kuo A."/>
            <person name="Mondo S."/>
            <person name="Pangilinan J."/>
            <person name="Riley R."/>
            <person name="LaButti K."/>
            <person name="Andreopoulos B."/>
            <person name="Lipzen A."/>
            <person name="Chen C."/>
            <person name="Yan M."/>
            <person name="Daum C."/>
            <person name="Ng V."/>
            <person name="Clum A."/>
            <person name="Steindorff A."/>
            <person name="Ohm R.A."/>
            <person name="Martin F."/>
            <person name="Silar P."/>
            <person name="Natvig D.O."/>
            <person name="Lalanne C."/>
            <person name="Gautier V."/>
            <person name="Ament-Velasquez S.L."/>
            <person name="Kruys A."/>
            <person name="Hutchinson M.I."/>
            <person name="Powell A.J."/>
            <person name="Barry K."/>
            <person name="Miller A.N."/>
            <person name="Grigoriev I.V."/>
            <person name="Debuchy R."/>
            <person name="Gladieux P."/>
            <person name="Hiltunen Thoren M."/>
            <person name="Johannesson H."/>
        </authorList>
    </citation>
    <scope>NUCLEOTIDE SEQUENCE [LARGE SCALE GENOMIC DNA]</scope>
    <source>
        <strain evidence="7">CBS 340.73</strain>
    </source>
</reference>
<evidence type="ECO:0000256" key="4">
    <source>
        <dbReference type="ARBA" id="ARBA00022833"/>
    </source>
</evidence>
<keyword evidence="2" id="KW-0479">Metal-binding</keyword>
<name>A0AAN6N651_9PEZI</name>
<dbReference type="GO" id="GO:0008270">
    <property type="term" value="F:zinc ion binding"/>
    <property type="evidence" value="ECO:0007669"/>
    <property type="project" value="UniProtKB-KW"/>
</dbReference>
<dbReference type="GO" id="GO:0005634">
    <property type="term" value="C:nucleus"/>
    <property type="evidence" value="ECO:0007669"/>
    <property type="project" value="UniProtKB-SubCell"/>
</dbReference>
<keyword evidence="4" id="KW-0862">Zinc</keyword>
<comment type="subcellular location">
    <subcellularLocation>
        <location evidence="1">Nucleus</location>
    </subcellularLocation>
</comment>
<dbReference type="PANTHER" id="PTHR46481">
    <property type="entry name" value="ZINC FINGER BED DOMAIN-CONTAINING PROTEIN 4"/>
    <property type="match status" value="1"/>
</dbReference>
<dbReference type="AlphaFoldDB" id="A0AAN6N651"/>
<keyword evidence="5" id="KW-0539">Nucleus</keyword>
<dbReference type="InterPro" id="IPR052035">
    <property type="entry name" value="ZnF_BED_domain_contain"/>
</dbReference>
<evidence type="ECO:0000313" key="7">
    <source>
        <dbReference type="Proteomes" id="UP001303473"/>
    </source>
</evidence>
<sequence length="401" mass="44587">MASTIFGAPVPSSVITQLTRTGSPIDSPDSIAIATWRGRRFVSADVIAGKGARGRYSWIRDHGVFVTELVGESDATGQSYCDDASPEEAPYLQNSIRHLLGLGRSSDSPQEAPLARGPLVTPSLKAIVEDLALGFVITSNQPFSVFQNPFLRQLLSTLNPSIHRTIGWGRSSIRQRLADTFASKKKLVQQELTTSVSKIHLAFDLWTSLNRLAILDVSAHFIDSKSSIQQRLLALREQQGAYTGLNIALTLAEIASDWEIIDRIGCLVSDNASNNDVCGEEFFRRILPGFSVEDASDRCIRCYGHILNLVGRAFLYGEDFESFEQESQAYETMDRIDDDLRHWRKRGPVGKLHNLVRWVRSSPQRSEFFKATIKEAEDGSGISLSEQSTLELQLLLNNETR</sequence>
<dbReference type="SUPFAM" id="SSF53098">
    <property type="entry name" value="Ribonuclease H-like"/>
    <property type="match status" value="1"/>
</dbReference>
<proteinExistence type="predicted"/>
<gene>
    <name evidence="6" type="ORF">QBC46DRAFT_343904</name>
</gene>
<keyword evidence="3" id="KW-0863">Zinc-finger</keyword>
<accession>A0AAN6N651</accession>
<evidence type="ECO:0000313" key="6">
    <source>
        <dbReference type="EMBL" id="KAK3938082.1"/>
    </source>
</evidence>
<evidence type="ECO:0000256" key="5">
    <source>
        <dbReference type="ARBA" id="ARBA00023242"/>
    </source>
</evidence>
<comment type="caution">
    <text evidence="6">The sequence shown here is derived from an EMBL/GenBank/DDBJ whole genome shotgun (WGS) entry which is preliminary data.</text>
</comment>
<evidence type="ECO:0000256" key="1">
    <source>
        <dbReference type="ARBA" id="ARBA00004123"/>
    </source>
</evidence>
<keyword evidence="7" id="KW-1185">Reference proteome</keyword>
<dbReference type="PANTHER" id="PTHR46481:SF10">
    <property type="entry name" value="ZINC FINGER BED DOMAIN-CONTAINING PROTEIN 39"/>
    <property type="match status" value="1"/>
</dbReference>
<dbReference type="EMBL" id="MU853837">
    <property type="protein sequence ID" value="KAK3938082.1"/>
    <property type="molecule type" value="Genomic_DNA"/>
</dbReference>
<dbReference type="Proteomes" id="UP001303473">
    <property type="component" value="Unassembled WGS sequence"/>
</dbReference>
<evidence type="ECO:0000256" key="2">
    <source>
        <dbReference type="ARBA" id="ARBA00022723"/>
    </source>
</evidence>
<evidence type="ECO:0000256" key="3">
    <source>
        <dbReference type="ARBA" id="ARBA00022771"/>
    </source>
</evidence>